<evidence type="ECO:0000313" key="2">
    <source>
        <dbReference type="EMBL" id="ALT68500.1"/>
    </source>
</evidence>
<dbReference type="Pfam" id="PF02026">
    <property type="entry name" value="RyR"/>
    <property type="match status" value="2"/>
</dbReference>
<name>A0A0U3CVW6_9EURY</name>
<organism evidence="2 3">
    <name type="scientific">Methanobrevibacter millerae</name>
    <dbReference type="NCBI Taxonomy" id="230361"/>
    <lineage>
        <taxon>Archaea</taxon>
        <taxon>Methanobacteriati</taxon>
        <taxon>Methanobacteriota</taxon>
        <taxon>Methanomada group</taxon>
        <taxon>Methanobacteria</taxon>
        <taxon>Methanobacteriales</taxon>
        <taxon>Methanobacteriaceae</taxon>
        <taxon>Methanobrevibacter</taxon>
    </lineage>
</organism>
<reference evidence="2 3" key="1">
    <citation type="submission" date="2015-04" db="EMBL/GenBank/DDBJ databases">
        <title>The complete genome sequence of the rumen methanogen Methanobrevibacter millerae SM9.</title>
        <authorList>
            <person name="Leahy S.C."/>
            <person name="Kelly W.J."/>
            <person name="Pacheco D.M."/>
            <person name="Li D."/>
            <person name="Altermann E."/>
            <person name="Attwood G.T."/>
        </authorList>
    </citation>
    <scope>NUCLEOTIDE SEQUENCE [LARGE SCALE GENOMIC DNA]</scope>
    <source>
        <strain evidence="2 3">SM9</strain>
    </source>
</reference>
<dbReference type="EMBL" id="CP011266">
    <property type="protein sequence ID" value="ALT68500.1"/>
    <property type="molecule type" value="Genomic_DNA"/>
</dbReference>
<dbReference type="PANTHER" id="PTHR46399">
    <property type="entry name" value="B30.2/SPRY DOMAIN-CONTAINING PROTEIN"/>
    <property type="match status" value="1"/>
</dbReference>
<evidence type="ECO:0000313" key="3">
    <source>
        <dbReference type="Proteomes" id="UP000067738"/>
    </source>
</evidence>
<proteinExistence type="predicted"/>
<feature type="domain" description="Ryanodine receptor Ryr" evidence="1">
    <location>
        <begin position="675"/>
        <end position="743"/>
    </location>
</feature>
<dbReference type="PANTHER" id="PTHR46399:SF8">
    <property type="entry name" value="B30.2_SPRY DOMAIN-CONTAINING PROTEIN"/>
    <property type="match status" value="1"/>
</dbReference>
<dbReference type="GO" id="GO:0014808">
    <property type="term" value="P:release of sequestered calcium ion into cytosol by sarcoplasmic reticulum"/>
    <property type="evidence" value="ECO:0007669"/>
    <property type="project" value="TreeGrafter"/>
</dbReference>
<dbReference type="RefSeq" id="WP_058738815.1">
    <property type="nucleotide sequence ID" value="NZ_CP011266.1"/>
</dbReference>
<gene>
    <name evidence="2" type="ORF">sm9_0703</name>
</gene>
<dbReference type="OrthoDB" id="77690at2157"/>
<sequence>MDEKSLKSYVNDFFDELILYDDYNNNHYYKDLLKAGIDVFLDNENSYNAYEIYRTFFMIYQITAEDKSTKSSDKISITKEPNTLLNLVRIMKKYEENTGDLVEKQRDHFIHSINVFLLGLAIYSQNKNYRNYFKQYILRSPYEKYYKINDEFSHEEFLYRWGIASLFHDIGYPVEIIGKQLSKFINGGIKSISSSYGVDTAIDFKDFNEFNTIIKIDPDFSDNYTDVFPKSKFLNLFKPTDIMAHKIGTDFTEIDVNDVAKHLDSFVDIMGENGFLDHGFFSSILVLNSYGYLIQKYAKNHDFFFYPIVDSATAILLHNYYRNVLQKKPFNLKQLHPSNSPLAFLLILCDELQEWNRQPFGVMDKKRSHVNDLILTIDDRGMDVEYVVRSGSIGLGFSEDKLELLKNVLSISSIFELGLRIITDIKQDDVLREIVYSEAEAPDILLRNVEKLAINIHQHYLNSMEEEYKQRDADNRLDDEFLRKYGDLSSYDELSPQLKIANIRQARSIPLKLNIIGCELADLSDERLAITEFLEDEVLDLAIFEHNEWCKEKIRTGWVYGEVRDDSKLIHDCLVPWEDLTPEMQKLDIDPVRNIPSLVDSLGLKIVRSKQRLLTFEMHKFYTQKDDFDELPDYIKYSNYKQTDFLVKILAELGYEMVDTASKENAIVSFDEDEINYLAKREHAAWYKLKINLGWKYGSIKDENEKTNPNLIQWDELDYNIQELNKKTFRDLPVLCQNVGLKIVKN</sequence>
<feature type="domain" description="Ryanodine receptor Ryr" evidence="1">
    <location>
        <begin position="529"/>
        <end position="606"/>
    </location>
</feature>
<dbReference type="GeneID" id="26735678"/>
<dbReference type="PATRIC" id="fig|230361.4.peg.727"/>
<dbReference type="GO" id="GO:0034704">
    <property type="term" value="C:calcium channel complex"/>
    <property type="evidence" value="ECO:0007669"/>
    <property type="project" value="TreeGrafter"/>
</dbReference>
<dbReference type="Gene3D" id="6.20.350.10">
    <property type="match status" value="2"/>
</dbReference>
<dbReference type="AlphaFoldDB" id="A0A0U3CVW6"/>
<dbReference type="InterPro" id="IPR003032">
    <property type="entry name" value="Ryanodine_rcpt"/>
</dbReference>
<protein>
    <recommendedName>
        <fullName evidence="1">Ryanodine receptor Ryr domain-containing protein</fullName>
    </recommendedName>
</protein>
<dbReference type="KEGG" id="mmil:sm9_0703"/>
<evidence type="ECO:0000259" key="1">
    <source>
        <dbReference type="Pfam" id="PF02026"/>
    </source>
</evidence>
<dbReference type="GO" id="GO:0005219">
    <property type="term" value="F:ryanodine-sensitive calcium-release channel activity"/>
    <property type="evidence" value="ECO:0007669"/>
    <property type="project" value="TreeGrafter"/>
</dbReference>
<keyword evidence="3" id="KW-1185">Reference proteome</keyword>
<accession>A0A0U3CVW6</accession>
<dbReference type="Proteomes" id="UP000067738">
    <property type="component" value="Chromosome"/>
</dbReference>
<dbReference type="InterPro" id="IPR015925">
    <property type="entry name" value="Ryanodine_IP3_receptor"/>
</dbReference>